<dbReference type="OrthoDB" id="621220at2"/>
<dbReference type="Gene3D" id="2.40.160.50">
    <property type="entry name" value="membrane protein fhac: a member of the omp85/tpsb transporter family"/>
    <property type="match status" value="1"/>
</dbReference>
<name>A0A4R8DP49_9BACT</name>
<organism evidence="1 2">
    <name type="scientific">Dinghuibacter silviterrae</name>
    <dbReference type="NCBI Taxonomy" id="1539049"/>
    <lineage>
        <taxon>Bacteria</taxon>
        <taxon>Pseudomonadati</taxon>
        <taxon>Bacteroidota</taxon>
        <taxon>Chitinophagia</taxon>
        <taxon>Chitinophagales</taxon>
        <taxon>Chitinophagaceae</taxon>
        <taxon>Dinghuibacter</taxon>
    </lineage>
</organism>
<comment type="caution">
    <text evidence="1">The sequence shown here is derived from an EMBL/GenBank/DDBJ whole genome shotgun (WGS) entry which is preliminary data.</text>
</comment>
<proteinExistence type="predicted"/>
<evidence type="ECO:0000313" key="1">
    <source>
        <dbReference type="EMBL" id="TDW99833.1"/>
    </source>
</evidence>
<sequence>MRTYIILCLYLLLFPWRSFGQTVDSLKHADTVNDPPQRDLIDVYHWVAGNSETVRRDEGKFHNAPFPAAGYTLQTGFAVVLSDNLAFSTGDSLAKISDIATSITYSQYNQIIAPIVADIWTRGNKYNIIADWRYMKYPSTTFGLGGHTQYSDGYTIDFSYIKLHTSILRAVAKNLYAGLGFYYDYFWNIVEVDPPQGIVTSFQKYGLTKTETSVGPAARVVFDSRANPVNPYNGFYANVVFHPSFTWLGSDANFTMMQIDLRKYFSLSRNHRNILALWSFNWLTAGEKTPYLLLPSTGWDDNFNTGRGYIQGRYRGNDMTYLEVEDRLTISRNGLFGIVVFGNAESFKRNLASRYNTIEPGCGAGIRLKLNKHSGANICVDYGVGMDGSSGFAVNLGEVF</sequence>
<evidence type="ECO:0000313" key="2">
    <source>
        <dbReference type="Proteomes" id="UP000294498"/>
    </source>
</evidence>
<gene>
    <name evidence="1" type="ORF">EDB95_0847</name>
</gene>
<dbReference type="RefSeq" id="WP_133990867.1">
    <property type="nucleotide sequence ID" value="NZ_SODV01000001.1"/>
</dbReference>
<dbReference type="AlphaFoldDB" id="A0A4R8DP49"/>
<dbReference type="Proteomes" id="UP000294498">
    <property type="component" value="Unassembled WGS sequence"/>
</dbReference>
<dbReference type="EMBL" id="SODV01000001">
    <property type="protein sequence ID" value="TDW99833.1"/>
    <property type="molecule type" value="Genomic_DNA"/>
</dbReference>
<protein>
    <submittedName>
        <fullName evidence="1">Surface antigen-like protein</fullName>
    </submittedName>
</protein>
<accession>A0A4R8DP49</accession>
<keyword evidence="2" id="KW-1185">Reference proteome</keyword>
<reference evidence="1 2" key="1">
    <citation type="submission" date="2019-03" db="EMBL/GenBank/DDBJ databases">
        <title>Genomic Encyclopedia of Type Strains, Phase IV (KMG-IV): sequencing the most valuable type-strain genomes for metagenomic binning, comparative biology and taxonomic classification.</title>
        <authorList>
            <person name="Goeker M."/>
        </authorList>
    </citation>
    <scope>NUCLEOTIDE SEQUENCE [LARGE SCALE GENOMIC DNA]</scope>
    <source>
        <strain evidence="1 2">DSM 100059</strain>
    </source>
</reference>